<dbReference type="AlphaFoldDB" id="A0A094WCP6"/>
<comment type="caution">
    <text evidence="1">The sequence shown here is derived from an EMBL/GenBank/DDBJ whole genome shotgun (WGS) entry which is preliminary data.</text>
</comment>
<name>A0A094WCP6_ALKAL</name>
<dbReference type="STRING" id="1218173.BALCAV_0221880"/>
<reference evidence="1 2" key="1">
    <citation type="journal article" date="2014" name="Genome Announc.">
        <title>Draft Genome Sequence of Bacillus alcalophilus AV1934, a Classic Alkaliphile Isolated from Human Feces in 1934.</title>
        <authorList>
            <person name="Attie O."/>
            <person name="Jayaprakash A."/>
            <person name="Shah H."/>
            <person name="Paulsen I.T."/>
            <person name="Morino M."/>
            <person name="Takahashi Y."/>
            <person name="Narumi I."/>
            <person name="Sachidanandam R."/>
            <person name="Satoh K."/>
            <person name="Ito M."/>
            <person name="Krulwich T.A."/>
        </authorList>
    </citation>
    <scope>NUCLEOTIDE SEQUENCE [LARGE SCALE GENOMIC DNA]</scope>
    <source>
        <strain evidence="1 2">AV1934</strain>
    </source>
</reference>
<dbReference type="Proteomes" id="UP000002754">
    <property type="component" value="Unassembled WGS sequence"/>
</dbReference>
<evidence type="ECO:0000313" key="1">
    <source>
        <dbReference type="EMBL" id="KGA95559.1"/>
    </source>
</evidence>
<keyword evidence="2" id="KW-1185">Reference proteome</keyword>
<organism evidence="1 2">
    <name type="scientific">Alkalihalobacillus alcalophilus ATCC 27647 = CGMCC 1.3604</name>
    <dbReference type="NCBI Taxonomy" id="1218173"/>
    <lineage>
        <taxon>Bacteria</taxon>
        <taxon>Bacillati</taxon>
        <taxon>Bacillota</taxon>
        <taxon>Bacilli</taxon>
        <taxon>Bacillales</taxon>
        <taxon>Bacillaceae</taxon>
        <taxon>Alkalihalobacillus</taxon>
    </lineage>
</organism>
<gene>
    <name evidence="1" type="ORF">BALCAV_0221880</name>
</gene>
<proteinExistence type="predicted"/>
<evidence type="ECO:0000313" key="2">
    <source>
        <dbReference type="Proteomes" id="UP000002754"/>
    </source>
</evidence>
<sequence>MRCPLDTLYYLDAFYQHFPRNVLLDINMFTNKKNQTLLIVNEELGFDFPQSCQLWKINFYHFPTEDSLFNRVKGKAQR</sequence>
<protein>
    <submittedName>
        <fullName evidence="1">Uncharacterized protein</fullName>
    </submittedName>
</protein>
<accession>A0A094WCP6</accession>
<dbReference type="EMBL" id="ALPT02000131">
    <property type="protein sequence ID" value="KGA95559.1"/>
    <property type="molecule type" value="Genomic_DNA"/>
</dbReference>